<gene>
    <name evidence="1" type="ORF">DYL59_26370</name>
</gene>
<name>A0A4Z0AEQ6_9PSED</name>
<protein>
    <recommendedName>
        <fullName evidence="3">Transposase</fullName>
    </recommendedName>
</protein>
<keyword evidence="2" id="KW-1185">Reference proteome</keyword>
<dbReference type="OrthoDB" id="9800877at2"/>
<organism evidence="1 2">
    <name type="scientific">Pseudomonas kairouanensis</name>
    <dbReference type="NCBI Taxonomy" id="2293832"/>
    <lineage>
        <taxon>Bacteria</taxon>
        <taxon>Pseudomonadati</taxon>
        <taxon>Pseudomonadota</taxon>
        <taxon>Gammaproteobacteria</taxon>
        <taxon>Pseudomonadales</taxon>
        <taxon>Pseudomonadaceae</taxon>
        <taxon>Pseudomonas</taxon>
    </lineage>
</organism>
<reference evidence="1 2" key="1">
    <citation type="journal article" date="2019" name="Syst. Appl. Microbiol.">
        <title>New species of pathogenic Pseudomonas isolated from citrus in Tunisia: Proposal of Pseudomonas kairouanensis sp. nov. and Pseudomonas nabeulensis sp. nov.</title>
        <authorList>
            <person name="Oueslati M."/>
            <person name="Mulet M."/>
            <person name="Gomila M."/>
            <person name="Berge O."/>
            <person name="Hajlaoui M.R."/>
            <person name="Lalucat J."/>
            <person name="Sadfi-Zouaoui N."/>
            <person name="Garcia-Valdes E."/>
        </authorList>
    </citation>
    <scope>NUCLEOTIDE SEQUENCE [LARGE SCALE GENOMIC DNA]</scope>
    <source>
        <strain evidence="1 2">KC12</strain>
    </source>
</reference>
<evidence type="ECO:0008006" key="3">
    <source>
        <dbReference type="Google" id="ProtNLM"/>
    </source>
</evidence>
<dbReference type="Proteomes" id="UP000297391">
    <property type="component" value="Unassembled WGS sequence"/>
</dbReference>
<dbReference type="EMBL" id="QUZU01000047">
    <property type="protein sequence ID" value="TFY85232.1"/>
    <property type="molecule type" value="Genomic_DNA"/>
</dbReference>
<sequence>MKFVALCMDDKAHQTYNLNSSTASDSIDRDGGSHEISKRWALGRKNWLFAGSLRSGKRAAAIMSVSVRGIRLAQVSPASTDVAVAARSH</sequence>
<proteinExistence type="predicted"/>
<comment type="caution">
    <text evidence="1">The sequence shown here is derived from an EMBL/GenBank/DDBJ whole genome shotgun (WGS) entry which is preliminary data.</text>
</comment>
<evidence type="ECO:0000313" key="1">
    <source>
        <dbReference type="EMBL" id="TFY85232.1"/>
    </source>
</evidence>
<evidence type="ECO:0000313" key="2">
    <source>
        <dbReference type="Proteomes" id="UP000297391"/>
    </source>
</evidence>
<accession>A0A4Z0AEQ6</accession>
<dbReference type="AlphaFoldDB" id="A0A4Z0AEQ6"/>